<evidence type="ECO:0000256" key="2">
    <source>
        <dbReference type="ARBA" id="ARBA00022737"/>
    </source>
</evidence>
<dbReference type="CDD" id="cd00200">
    <property type="entry name" value="WD40"/>
    <property type="match status" value="1"/>
</dbReference>
<evidence type="ECO:0000256" key="4">
    <source>
        <dbReference type="SAM" id="MobiDB-lite"/>
    </source>
</evidence>
<dbReference type="PANTHER" id="PTHR22847:SF637">
    <property type="entry name" value="WD REPEAT DOMAIN 5B"/>
    <property type="match status" value="1"/>
</dbReference>
<dbReference type="InterPro" id="IPR011047">
    <property type="entry name" value="Quinoprotein_ADH-like_sf"/>
</dbReference>
<reference evidence="5 6" key="1">
    <citation type="journal article" date="2013" name="Nature">
        <title>The genomes of four tapeworm species reveal adaptations to parasitism.</title>
        <authorList>
            <person name="Tsai I.J."/>
            <person name="Zarowiecki M."/>
            <person name="Holroyd N."/>
            <person name="Garciarrubio A."/>
            <person name="Sanchez-Flores A."/>
            <person name="Brooks K.L."/>
            <person name="Tracey A."/>
            <person name="Bobes R.J."/>
            <person name="Fragoso G."/>
            <person name="Sciutto E."/>
            <person name="Aslett M."/>
            <person name="Beasley H."/>
            <person name="Bennett H.M."/>
            <person name="Cai J."/>
            <person name="Camicia F."/>
            <person name="Clark R."/>
            <person name="Cucher M."/>
            <person name="De Silva N."/>
            <person name="Day T.A."/>
            <person name="Deplazes P."/>
            <person name="Estrada K."/>
            <person name="Fernandez C."/>
            <person name="Holland P.W."/>
            <person name="Hou J."/>
            <person name="Hu S."/>
            <person name="Huckvale T."/>
            <person name="Hung S.S."/>
            <person name="Kamenetzky L."/>
            <person name="Keane J.A."/>
            <person name="Kiss F."/>
            <person name="Koziol U."/>
            <person name="Lambert O."/>
            <person name="Liu K."/>
            <person name="Luo X."/>
            <person name="Luo Y."/>
            <person name="Macchiaroli N."/>
            <person name="Nichol S."/>
            <person name="Paps J."/>
            <person name="Parkinson J."/>
            <person name="Pouchkina-Stantcheva N."/>
            <person name="Riddiford N."/>
            <person name="Rosenzvit M."/>
            <person name="Salinas G."/>
            <person name="Wasmuth J.D."/>
            <person name="Zamanian M."/>
            <person name="Zheng Y."/>
            <person name="Cai X."/>
            <person name="Soberon X."/>
            <person name="Olson P.D."/>
            <person name="Laclette J.P."/>
            <person name="Brehm K."/>
            <person name="Berriman M."/>
            <person name="Garciarrubio A."/>
            <person name="Bobes R.J."/>
            <person name="Fragoso G."/>
            <person name="Sanchez-Flores A."/>
            <person name="Estrada K."/>
            <person name="Cevallos M.A."/>
            <person name="Morett E."/>
            <person name="Gonzalez V."/>
            <person name="Portillo T."/>
            <person name="Ochoa-Leyva A."/>
            <person name="Jose M.V."/>
            <person name="Sciutto E."/>
            <person name="Landa A."/>
            <person name="Jimenez L."/>
            <person name="Valdes V."/>
            <person name="Carrero J.C."/>
            <person name="Larralde C."/>
            <person name="Morales-Montor J."/>
            <person name="Limon-Lason J."/>
            <person name="Soberon X."/>
            <person name="Laclette J.P."/>
        </authorList>
    </citation>
    <scope>NUCLEOTIDE SEQUENCE [LARGE SCALE GENOMIC DNA]</scope>
</reference>
<feature type="region of interest" description="Disordered" evidence="4">
    <location>
        <begin position="1"/>
        <end position="37"/>
    </location>
</feature>
<feature type="repeat" description="WD" evidence="3">
    <location>
        <begin position="45"/>
        <end position="86"/>
    </location>
</feature>
<dbReference type="WBParaSite" id="EgrG_000721400">
    <property type="protein sequence ID" value="EgrG_000721400"/>
    <property type="gene ID" value="EgrG_000721400"/>
</dbReference>
<feature type="repeat" description="WD" evidence="3">
    <location>
        <begin position="269"/>
        <end position="308"/>
    </location>
</feature>
<name>A0A068X0M8_ECHGR</name>
<evidence type="ECO:0000313" key="7">
    <source>
        <dbReference type="WBParaSite" id="EgrG_000721400"/>
    </source>
</evidence>
<evidence type="ECO:0000256" key="3">
    <source>
        <dbReference type="PROSITE-ProRule" id="PRU00221"/>
    </source>
</evidence>
<dbReference type="SUPFAM" id="SSF50998">
    <property type="entry name" value="Quinoprotein alcohol dehydrogenase-like"/>
    <property type="match status" value="1"/>
</dbReference>
<dbReference type="InterPro" id="IPR020472">
    <property type="entry name" value="WD40_PAC1"/>
</dbReference>
<reference evidence="7" key="3">
    <citation type="submission" date="2020-10" db="UniProtKB">
        <authorList>
            <consortium name="WormBaseParasite"/>
        </authorList>
    </citation>
    <scope>IDENTIFICATION</scope>
</reference>
<dbReference type="PRINTS" id="PR00320">
    <property type="entry name" value="GPROTEINBRPT"/>
</dbReference>
<gene>
    <name evidence="7" type="primary">EGR_04497</name>
    <name evidence="5" type="ORF">EgrG_000721400</name>
</gene>
<feature type="compositionally biased region" description="Polar residues" evidence="4">
    <location>
        <begin position="1"/>
        <end position="19"/>
    </location>
</feature>
<evidence type="ECO:0000313" key="6">
    <source>
        <dbReference type="Proteomes" id="UP000492820"/>
    </source>
</evidence>
<dbReference type="PROSITE" id="PS50082">
    <property type="entry name" value="WD_REPEATS_2"/>
    <property type="match status" value="4"/>
</dbReference>
<feature type="repeat" description="WD" evidence="3">
    <location>
        <begin position="227"/>
        <end position="268"/>
    </location>
</feature>
<protein>
    <submittedName>
        <fullName evidence="5 7">WD repeat containing protein 86</fullName>
    </submittedName>
</protein>
<proteinExistence type="predicted"/>
<dbReference type="Proteomes" id="UP000492820">
    <property type="component" value="Unassembled WGS sequence"/>
</dbReference>
<dbReference type="PROSITE" id="PS50294">
    <property type="entry name" value="WD_REPEATS_REGION"/>
    <property type="match status" value="3"/>
</dbReference>
<sequence>MGSSSSNLLAPDPDNSTDAIDTIKEAEPIGKATPAPDHSDVKTCIQAHGEEINCLAVSADASLLASGSEDCSVRLWTMEGFECVQELLGHNDYITCLVFAGKALLSGSGDMTVRKWDFPKGECLFIITGHMGSITSICVTRTQIFTSGNESLVYCWSLEDGTQIRQFEGHKGAVYGILITAGRWDFNTTLEETEPTAGRRRVRFVTFSADCTARLWSATRSTSLQTFAGHTGPVTCVALDQNHHYLYTGSSEGRIASWLIETGQRIHWFEGHTAPIIDLIVSGNYLYSASSDETARAWVTDMAQELRTFKPHDHTVFKLALKDDLLITGSGDGEIRCFETNTAIILERFTCPEEGKFCCFELVGNLIIAASQEGRICVCDLSPLLERIKTKE</sequence>
<accession>A0A068X0M8</accession>
<evidence type="ECO:0000313" key="5">
    <source>
        <dbReference type="EMBL" id="CDS23523.1"/>
    </source>
</evidence>
<organism evidence="5">
    <name type="scientific">Echinococcus granulosus</name>
    <name type="common">Hydatid tapeworm</name>
    <dbReference type="NCBI Taxonomy" id="6210"/>
    <lineage>
        <taxon>Eukaryota</taxon>
        <taxon>Metazoa</taxon>
        <taxon>Spiralia</taxon>
        <taxon>Lophotrochozoa</taxon>
        <taxon>Platyhelminthes</taxon>
        <taxon>Cestoda</taxon>
        <taxon>Eucestoda</taxon>
        <taxon>Cyclophyllidea</taxon>
        <taxon>Taeniidae</taxon>
        <taxon>Echinococcus</taxon>
        <taxon>Echinococcus granulosus group</taxon>
    </lineage>
</organism>
<dbReference type="InterPro" id="IPR001680">
    <property type="entry name" value="WD40_rpt"/>
</dbReference>
<reference evidence="5" key="2">
    <citation type="submission" date="2014-06" db="EMBL/GenBank/DDBJ databases">
        <authorList>
            <person name="Aslett M."/>
        </authorList>
    </citation>
    <scope>NUCLEOTIDE SEQUENCE</scope>
</reference>
<keyword evidence="2" id="KW-0677">Repeat</keyword>
<dbReference type="GO" id="GO:1990234">
    <property type="term" value="C:transferase complex"/>
    <property type="evidence" value="ECO:0007669"/>
    <property type="project" value="UniProtKB-ARBA"/>
</dbReference>
<dbReference type="AlphaFoldDB" id="A0A068X0M8"/>
<dbReference type="EMBL" id="LK028591">
    <property type="protein sequence ID" value="CDS23523.1"/>
    <property type="molecule type" value="Genomic_DNA"/>
</dbReference>
<dbReference type="PANTHER" id="PTHR22847">
    <property type="entry name" value="WD40 REPEAT PROTEIN"/>
    <property type="match status" value="1"/>
</dbReference>
<evidence type="ECO:0000256" key="1">
    <source>
        <dbReference type="ARBA" id="ARBA00022574"/>
    </source>
</evidence>
<dbReference type="OrthoDB" id="674604at2759"/>
<keyword evidence="1 3" id="KW-0853">WD repeat</keyword>
<dbReference type="Gene3D" id="2.130.10.10">
    <property type="entry name" value="YVTN repeat-like/Quinoprotein amine dehydrogenase"/>
    <property type="match status" value="2"/>
</dbReference>
<dbReference type="Pfam" id="PF00400">
    <property type="entry name" value="WD40"/>
    <property type="match status" value="5"/>
</dbReference>
<dbReference type="SMART" id="SM00320">
    <property type="entry name" value="WD40"/>
    <property type="match status" value="8"/>
</dbReference>
<dbReference type="InterPro" id="IPR015943">
    <property type="entry name" value="WD40/YVTN_repeat-like_dom_sf"/>
</dbReference>
<feature type="repeat" description="WD" evidence="3">
    <location>
        <begin position="87"/>
        <end position="126"/>
    </location>
</feature>